<evidence type="ECO:0000256" key="1">
    <source>
        <dbReference type="ARBA" id="ARBA00022664"/>
    </source>
</evidence>
<dbReference type="PANTHER" id="PTHR13161:SF15">
    <property type="entry name" value="SPLICING FACTOR, SUPPRESSOR OF WHITE-APRICOT HOMOLOG"/>
    <property type="match status" value="1"/>
</dbReference>
<feature type="region of interest" description="Disordered" evidence="7">
    <location>
        <begin position="320"/>
        <end position="342"/>
    </location>
</feature>
<keyword evidence="6" id="KW-0508">mRNA splicing</keyword>
<evidence type="ECO:0000256" key="2">
    <source>
        <dbReference type="ARBA" id="ARBA00022737"/>
    </source>
</evidence>
<dbReference type="InterPro" id="IPR040397">
    <property type="entry name" value="SWAP"/>
</dbReference>
<dbReference type="EMBL" id="GEDC01015134">
    <property type="protein sequence ID" value="JAS22164.1"/>
    <property type="molecule type" value="Transcribed_RNA"/>
</dbReference>
<feature type="compositionally biased region" description="Polar residues" evidence="7">
    <location>
        <begin position="391"/>
        <end position="411"/>
    </location>
</feature>
<feature type="region of interest" description="Disordered" evidence="7">
    <location>
        <begin position="524"/>
        <end position="555"/>
    </location>
</feature>
<evidence type="ECO:0000256" key="7">
    <source>
        <dbReference type="SAM" id="MobiDB-lite"/>
    </source>
</evidence>
<evidence type="ECO:0000313" key="9">
    <source>
        <dbReference type="EMBL" id="JAS22164.1"/>
    </source>
</evidence>
<organism evidence="9">
    <name type="scientific">Clastoptera arizonana</name>
    <name type="common">Arizona spittle bug</name>
    <dbReference type="NCBI Taxonomy" id="38151"/>
    <lineage>
        <taxon>Eukaryota</taxon>
        <taxon>Metazoa</taxon>
        <taxon>Ecdysozoa</taxon>
        <taxon>Arthropoda</taxon>
        <taxon>Hexapoda</taxon>
        <taxon>Insecta</taxon>
        <taxon>Pterygota</taxon>
        <taxon>Neoptera</taxon>
        <taxon>Paraneoptera</taxon>
        <taxon>Hemiptera</taxon>
        <taxon>Auchenorrhyncha</taxon>
        <taxon>Cercopoidea</taxon>
        <taxon>Clastopteridae</taxon>
        <taxon>Clastoptera</taxon>
    </lineage>
</organism>
<proteinExistence type="predicted"/>
<accession>A0A1B6D8Z9</accession>
<evidence type="ECO:0000256" key="4">
    <source>
        <dbReference type="ARBA" id="ARBA00023015"/>
    </source>
</evidence>
<dbReference type="GO" id="GO:0000395">
    <property type="term" value="P:mRNA 5'-splice site recognition"/>
    <property type="evidence" value="ECO:0007669"/>
    <property type="project" value="TreeGrafter"/>
</dbReference>
<dbReference type="GO" id="GO:0003723">
    <property type="term" value="F:RNA binding"/>
    <property type="evidence" value="ECO:0007669"/>
    <property type="project" value="UniProtKB-KW"/>
</dbReference>
<reference evidence="9" key="1">
    <citation type="submission" date="2015-12" db="EMBL/GenBank/DDBJ databases">
        <title>De novo transcriptome assembly of four potential Pierce s Disease insect vectors from Arizona vineyards.</title>
        <authorList>
            <person name="Tassone E.E."/>
        </authorList>
    </citation>
    <scope>NUCLEOTIDE SEQUENCE</scope>
</reference>
<sequence>MSQEKKNWNNSDTGILRKKDESDTELLIFGYSCKLFRDDAKALDIDQGKHLIPWMGDETLKIDRYDVRGALYDISKYEANILDSSISWDALSSEERKVELMCNEERYRALYHNEEEEALYQEEELKRLHQILDDKEYGQVAYQYQEKPIASSSNLRKTGDNNSDNGGIDDSDDDNSDDNSDEIFIPLVQLDIPQNMIIPKTKKQNAIIEKTALFIHKQGPQMEILLKMKQASNPQFQFLSISCPLHSYYRHVLAVIKTGRYIPTFTDEGSDGGNKYEDHYLHPSLLPTQSTIEVAPLIPNIAYKPSADCAYSRLVNKIKGNNQEKEPTQINSPEISSESVTNSEIFSAPVRYPLTEEISNKSNNKVDQSFELISKASKRRRRKKNQKDPDQNYTSSKIDQVNSSYKPTSPVQDPPSDIKVIIDKMATYVLKNGQDFETLVKNKGDPRFLFLNCGHEHHKYYAQQVNQYNTFNPYHKCVEPVSNLSLNLDYKSDSLYDDLERENNNYETNDEKFPNNSYYEFDDKNDSASEYSSQSQEELVNLEETLEQSSSQKNSSCVFFNKKTKRSR</sequence>
<feature type="compositionally biased region" description="Low complexity" evidence="7">
    <location>
        <begin position="528"/>
        <end position="538"/>
    </location>
</feature>
<evidence type="ECO:0000256" key="3">
    <source>
        <dbReference type="ARBA" id="ARBA00022884"/>
    </source>
</evidence>
<dbReference type="AlphaFoldDB" id="A0A1B6D8Z9"/>
<keyword evidence="1" id="KW-0507">mRNA processing</keyword>
<evidence type="ECO:0000256" key="5">
    <source>
        <dbReference type="ARBA" id="ARBA00023163"/>
    </source>
</evidence>
<feature type="compositionally biased region" description="Acidic residues" evidence="7">
    <location>
        <begin position="167"/>
        <end position="180"/>
    </location>
</feature>
<feature type="region of interest" description="Disordered" evidence="7">
    <location>
        <begin position="376"/>
        <end position="416"/>
    </location>
</feature>
<dbReference type="SUPFAM" id="SSF109905">
    <property type="entry name" value="Surp module (SWAP domain)"/>
    <property type="match status" value="2"/>
</dbReference>
<protein>
    <recommendedName>
        <fullName evidence="8">SURP motif domain-containing protein</fullName>
    </recommendedName>
</protein>
<dbReference type="SMART" id="SM00648">
    <property type="entry name" value="SWAP"/>
    <property type="match status" value="2"/>
</dbReference>
<feature type="domain" description="SURP motif" evidence="8">
    <location>
        <begin position="207"/>
        <end position="249"/>
    </location>
</feature>
<dbReference type="Gene3D" id="1.10.10.790">
    <property type="entry name" value="Surp module"/>
    <property type="match status" value="2"/>
</dbReference>
<feature type="compositionally biased region" description="Basic residues" evidence="7">
    <location>
        <begin position="376"/>
        <end position="385"/>
    </location>
</feature>
<feature type="region of interest" description="Disordered" evidence="7">
    <location>
        <begin position="151"/>
        <end position="180"/>
    </location>
</feature>
<dbReference type="Pfam" id="PF09750">
    <property type="entry name" value="DRY_EERY"/>
    <property type="match status" value="1"/>
</dbReference>
<evidence type="ECO:0000256" key="6">
    <source>
        <dbReference type="ARBA" id="ARBA00023187"/>
    </source>
</evidence>
<dbReference type="InterPro" id="IPR019147">
    <property type="entry name" value="SWAP_N_domain"/>
</dbReference>
<keyword evidence="4" id="KW-0805">Transcription regulation</keyword>
<dbReference type="InterPro" id="IPR035967">
    <property type="entry name" value="SWAP/Surp_sf"/>
</dbReference>
<dbReference type="Pfam" id="PF01805">
    <property type="entry name" value="Surp"/>
    <property type="match status" value="2"/>
</dbReference>
<dbReference type="PANTHER" id="PTHR13161">
    <property type="entry name" value="SPLICING FACTOR SUPPRESSOR OF WHITE APRICOT"/>
    <property type="match status" value="1"/>
</dbReference>
<gene>
    <name evidence="9" type="ORF">g.19790</name>
</gene>
<keyword evidence="2" id="KW-0677">Repeat</keyword>
<dbReference type="SMART" id="SM01141">
    <property type="entry name" value="DRY_EERY"/>
    <property type="match status" value="1"/>
</dbReference>
<keyword evidence="3" id="KW-0694">RNA-binding</keyword>
<evidence type="ECO:0000259" key="8">
    <source>
        <dbReference type="PROSITE" id="PS50128"/>
    </source>
</evidence>
<dbReference type="PROSITE" id="PS50128">
    <property type="entry name" value="SURP"/>
    <property type="match status" value="2"/>
</dbReference>
<keyword evidence="5" id="KW-0804">Transcription</keyword>
<dbReference type="InterPro" id="IPR000061">
    <property type="entry name" value="Surp"/>
</dbReference>
<feature type="domain" description="SURP motif" evidence="8">
    <location>
        <begin position="421"/>
        <end position="461"/>
    </location>
</feature>
<name>A0A1B6D8Z9_9HEMI</name>
<feature type="compositionally biased region" description="Polar residues" evidence="7">
    <location>
        <begin position="328"/>
        <end position="342"/>
    </location>
</feature>